<dbReference type="Proteomes" id="UP000540506">
    <property type="component" value="Unassembled WGS sequence"/>
</dbReference>
<keyword evidence="1 4" id="KW-0238">DNA-binding</keyword>
<gene>
    <name evidence="4" type="ORF">FHR34_006450</name>
</gene>
<dbReference type="InterPro" id="IPR047057">
    <property type="entry name" value="MerR_fam"/>
</dbReference>
<dbReference type="PANTHER" id="PTHR30204:SF97">
    <property type="entry name" value="MERR FAMILY REGULATORY PROTEIN"/>
    <property type="match status" value="1"/>
</dbReference>
<evidence type="ECO:0000256" key="1">
    <source>
        <dbReference type="ARBA" id="ARBA00023125"/>
    </source>
</evidence>
<dbReference type="PROSITE" id="PS50937">
    <property type="entry name" value="HTH_MERR_2"/>
    <property type="match status" value="1"/>
</dbReference>
<feature type="region of interest" description="Disordered" evidence="2">
    <location>
        <begin position="1"/>
        <end position="22"/>
    </location>
</feature>
<dbReference type="SMART" id="SM00422">
    <property type="entry name" value="HTH_MERR"/>
    <property type="match status" value="1"/>
</dbReference>
<feature type="compositionally biased region" description="Polar residues" evidence="2">
    <location>
        <begin position="9"/>
        <end position="20"/>
    </location>
</feature>
<reference evidence="4 5" key="1">
    <citation type="submission" date="2020-08" db="EMBL/GenBank/DDBJ databases">
        <title>Sequencing the genomes of 1000 actinobacteria strains.</title>
        <authorList>
            <person name="Klenk H.-P."/>
        </authorList>
    </citation>
    <scope>NUCLEOTIDE SEQUENCE [LARGE SCALE GENOMIC DNA]</scope>
    <source>
        <strain evidence="4 5">DSM 41654</strain>
    </source>
</reference>
<comment type="caution">
    <text evidence="4">The sequence shown here is derived from an EMBL/GenBank/DDBJ whole genome shotgun (WGS) entry which is preliminary data.</text>
</comment>
<name>A0A7W7R8N9_KITKI</name>
<dbReference type="GO" id="GO:0003700">
    <property type="term" value="F:DNA-binding transcription factor activity"/>
    <property type="evidence" value="ECO:0007669"/>
    <property type="project" value="InterPro"/>
</dbReference>
<dbReference type="Pfam" id="PF13411">
    <property type="entry name" value="MerR_1"/>
    <property type="match status" value="1"/>
</dbReference>
<evidence type="ECO:0000313" key="4">
    <source>
        <dbReference type="EMBL" id="MBB4927457.1"/>
    </source>
</evidence>
<accession>A0A7W7R8N9</accession>
<evidence type="ECO:0000313" key="5">
    <source>
        <dbReference type="Proteomes" id="UP000540506"/>
    </source>
</evidence>
<dbReference type="InterPro" id="IPR009061">
    <property type="entry name" value="DNA-bd_dom_put_sf"/>
</dbReference>
<dbReference type="Gene3D" id="1.10.1660.10">
    <property type="match status" value="1"/>
</dbReference>
<organism evidence="4 5">
    <name type="scientific">Kitasatospora kifunensis</name>
    <name type="common">Streptomyces kifunensis</name>
    <dbReference type="NCBI Taxonomy" id="58351"/>
    <lineage>
        <taxon>Bacteria</taxon>
        <taxon>Bacillati</taxon>
        <taxon>Actinomycetota</taxon>
        <taxon>Actinomycetes</taxon>
        <taxon>Kitasatosporales</taxon>
        <taxon>Streptomycetaceae</taxon>
        <taxon>Kitasatospora</taxon>
    </lineage>
</organism>
<dbReference type="GO" id="GO:0003677">
    <property type="term" value="F:DNA binding"/>
    <property type="evidence" value="ECO:0007669"/>
    <property type="project" value="UniProtKB-KW"/>
</dbReference>
<feature type="domain" description="HTH merR-type" evidence="3">
    <location>
        <begin position="1"/>
        <end position="52"/>
    </location>
</feature>
<protein>
    <submittedName>
        <fullName evidence="4">DNA-binding transcriptional MerR regulator</fullName>
    </submittedName>
</protein>
<dbReference type="PANTHER" id="PTHR30204">
    <property type="entry name" value="REDOX-CYCLING DRUG-SENSING TRANSCRIPTIONAL ACTIVATOR SOXR"/>
    <property type="match status" value="1"/>
</dbReference>
<sequence>MRYYEEQGLLSSTRSPSGQRHYTDGDVERVAFIQRLYAAGLSSRTILELLPCVDAPSEENSASALERMALERQRLSAHLADLVRTRDTLDQLMATARAYREQLLEGRGQG</sequence>
<dbReference type="InterPro" id="IPR000551">
    <property type="entry name" value="MerR-type_HTH_dom"/>
</dbReference>
<evidence type="ECO:0000256" key="2">
    <source>
        <dbReference type="SAM" id="MobiDB-lite"/>
    </source>
</evidence>
<dbReference type="EMBL" id="JACHJV010000001">
    <property type="protein sequence ID" value="MBB4927457.1"/>
    <property type="molecule type" value="Genomic_DNA"/>
</dbReference>
<keyword evidence="5" id="KW-1185">Reference proteome</keyword>
<dbReference type="AlphaFoldDB" id="A0A7W7R8N9"/>
<dbReference type="SUPFAM" id="SSF46955">
    <property type="entry name" value="Putative DNA-binding domain"/>
    <property type="match status" value="1"/>
</dbReference>
<evidence type="ECO:0000259" key="3">
    <source>
        <dbReference type="PROSITE" id="PS50937"/>
    </source>
</evidence>
<proteinExistence type="predicted"/>